<comment type="subcellular location">
    <subcellularLocation>
        <location evidence="1">Cytoplasmic vesicle</location>
        <location evidence="1">Secretory vesicle membrane</location>
        <topology evidence="1">Multi-pass membrane protein</topology>
    </subcellularLocation>
</comment>
<feature type="transmembrane region" description="Helical" evidence="13">
    <location>
        <begin position="27"/>
        <end position="49"/>
    </location>
</feature>
<dbReference type="GO" id="GO:0010043">
    <property type="term" value="P:response to zinc ion"/>
    <property type="evidence" value="ECO:0007669"/>
    <property type="project" value="TreeGrafter"/>
</dbReference>
<dbReference type="EMBL" id="JAPXFL010000006">
    <property type="protein sequence ID" value="KAK9505453.1"/>
    <property type="molecule type" value="Genomic_DNA"/>
</dbReference>
<dbReference type="GO" id="GO:0005886">
    <property type="term" value="C:plasma membrane"/>
    <property type="evidence" value="ECO:0007669"/>
    <property type="project" value="TreeGrafter"/>
</dbReference>
<evidence type="ECO:0000256" key="8">
    <source>
        <dbReference type="ARBA" id="ARBA00022989"/>
    </source>
</evidence>
<comment type="similarity">
    <text evidence="2">Belongs to the cation diffusion facilitator (CDF) transporter (TC 2.A.4) family. SLC30A subfamily.</text>
</comment>
<dbReference type="SUPFAM" id="SSF161111">
    <property type="entry name" value="Cation efflux protein transmembrane domain-like"/>
    <property type="match status" value="1"/>
</dbReference>
<evidence type="ECO:0000256" key="12">
    <source>
        <dbReference type="ARBA" id="ARBA00048349"/>
    </source>
</evidence>
<dbReference type="AlphaFoldDB" id="A0AAW1D367"/>
<dbReference type="Pfam" id="PF16916">
    <property type="entry name" value="ZT_dimer"/>
    <property type="match status" value="1"/>
</dbReference>
<evidence type="ECO:0000256" key="13">
    <source>
        <dbReference type="SAM" id="Phobius"/>
    </source>
</evidence>
<proteinExistence type="inferred from homology"/>
<keyword evidence="4 13" id="KW-0812">Transmembrane</keyword>
<dbReference type="GO" id="GO:0005385">
    <property type="term" value="F:zinc ion transmembrane transporter activity"/>
    <property type="evidence" value="ECO:0007669"/>
    <property type="project" value="TreeGrafter"/>
</dbReference>
<dbReference type="InterPro" id="IPR027469">
    <property type="entry name" value="Cation_efflux_TMD_sf"/>
</dbReference>
<keyword evidence="6" id="KW-0862">Zinc</keyword>
<dbReference type="InterPro" id="IPR027470">
    <property type="entry name" value="Cation_efflux_CTD"/>
</dbReference>
<feature type="domain" description="Cation efflux protein transmembrane" evidence="14">
    <location>
        <begin position="1"/>
        <end position="174"/>
    </location>
</feature>
<reference evidence="16 17" key="1">
    <citation type="submission" date="2022-12" db="EMBL/GenBank/DDBJ databases">
        <title>Chromosome-level genome assembly of true bugs.</title>
        <authorList>
            <person name="Ma L."/>
            <person name="Li H."/>
        </authorList>
    </citation>
    <scope>NUCLEOTIDE SEQUENCE [LARGE SCALE GENOMIC DNA]</scope>
    <source>
        <strain evidence="16">Lab_2022b</strain>
    </source>
</reference>
<keyword evidence="10 13" id="KW-0472">Membrane</keyword>
<evidence type="ECO:0000256" key="1">
    <source>
        <dbReference type="ARBA" id="ARBA00004638"/>
    </source>
</evidence>
<evidence type="ECO:0000256" key="2">
    <source>
        <dbReference type="ARBA" id="ARBA00008873"/>
    </source>
</evidence>
<evidence type="ECO:0000256" key="6">
    <source>
        <dbReference type="ARBA" id="ARBA00022833"/>
    </source>
</evidence>
<dbReference type="GO" id="GO:0046872">
    <property type="term" value="F:metal ion binding"/>
    <property type="evidence" value="ECO:0007669"/>
    <property type="project" value="UniProtKB-KW"/>
</dbReference>
<dbReference type="InterPro" id="IPR058533">
    <property type="entry name" value="Cation_efflux_TM"/>
</dbReference>
<evidence type="ECO:0000259" key="15">
    <source>
        <dbReference type="Pfam" id="PF16916"/>
    </source>
</evidence>
<accession>A0AAW1D367</accession>
<dbReference type="Proteomes" id="UP001461498">
    <property type="component" value="Unassembled WGS sequence"/>
</dbReference>
<feature type="transmembrane region" description="Helical" evidence="13">
    <location>
        <begin position="145"/>
        <end position="166"/>
    </location>
</feature>
<keyword evidence="7" id="KW-0864">Zinc transport</keyword>
<evidence type="ECO:0008006" key="18">
    <source>
        <dbReference type="Google" id="ProtNLM"/>
    </source>
</evidence>
<keyword evidence="11" id="KW-0968">Cytoplasmic vesicle</keyword>
<protein>
    <recommendedName>
        <fullName evidence="18">Zinc transporter 2</fullName>
    </recommendedName>
</protein>
<dbReference type="InterPro" id="IPR050681">
    <property type="entry name" value="CDF/SLC30A"/>
</dbReference>
<keyword evidence="8 13" id="KW-1133">Transmembrane helix</keyword>
<gene>
    <name evidence="16" type="ORF">O3M35_009511</name>
</gene>
<keyword evidence="9" id="KW-0406">Ion transport</keyword>
<dbReference type="InterPro" id="IPR002524">
    <property type="entry name" value="Cation_efflux"/>
</dbReference>
<dbReference type="Gene3D" id="1.20.1510.10">
    <property type="entry name" value="Cation efflux protein transmembrane domain"/>
    <property type="match status" value="1"/>
</dbReference>
<feature type="transmembrane region" description="Helical" evidence="13">
    <location>
        <begin position="116"/>
        <end position="139"/>
    </location>
</feature>
<dbReference type="PANTHER" id="PTHR11562:SF17">
    <property type="entry name" value="RE54080P-RELATED"/>
    <property type="match status" value="1"/>
</dbReference>
<dbReference type="FunFam" id="1.20.1510.10:FF:000002">
    <property type="entry name" value="zinc transporter 3 isoform X1"/>
    <property type="match status" value="1"/>
</dbReference>
<evidence type="ECO:0000256" key="3">
    <source>
        <dbReference type="ARBA" id="ARBA00022448"/>
    </source>
</evidence>
<name>A0AAW1D367_9HEMI</name>
<feature type="domain" description="Cation efflux protein cytoplasmic" evidence="15">
    <location>
        <begin position="178"/>
        <end position="251"/>
    </location>
</feature>
<dbReference type="Pfam" id="PF01545">
    <property type="entry name" value="Cation_efflux"/>
    <property type="match status" value="1"/>
</dbReference>
<dbReference type="GO" id="GO:0030658">
    <property type="term" value="C:transport vesicle membrane"/>
    <property type="evidence" value="ECO:0007669"/>
    <property type="project" value="UniProtKB-SubCell"/>
</dbReference>
<keyword evidence="17" id="KW-1185">Reference proteome</keyword>
<keyword evidence="3" id="KW-0813">Transport</keyword>
<evidence type="ECO:0000256" key="7">
    <source>
        <dbReference type="ARBA" id="ARBA00022906"/>
    </source>
</evidence>
<keyword evidence="5" id="KW-0479">Metal-binding</keyword>
<sequence length="267" mass="30071">MISLFAIWVAQRKPTRLMPFGWHRAEVIGALTSVLTIWVVTGVLVYMAIERIVNDDYEIDAFIMLVTSALGVGVNIILGLTLHQHGHSHNRRRDALDDEVDVQHEGETRNINVRAAFIHVLGDFIQSIGVFSAALIIYFLPTWKIVDPICTFLFSILVLITTFAIIKDAIIVLMEGMPKDVDFNDVLNTFLSIEGVVAVHNLRIWALTLDKAALAAHVVIKPGVDPSEILKLSSKKIHTKYNFFEMTLQIEYFQNKMESCVQCQVPK</sequence>
<comment type="catalytic activity">
    <reaction evidence="12">
        <text>Zn(2+)(in) + 2 H(+)(out) = Zn(2+)(out) + 2 H(+)(in)</text>
        <dbReference type="Rhea" id="RHEA:72627"/>
        <dbReference type="ChEBI" id="CHEBI:15378"/>
        <dbReference type="ChEBI" id="CHEBI:29105"/>
    </reaction>
</comment>
<organism evidence="16 17">
    <name type="scientific">Rhynocoris fuscipes</name>
    <dbReference type="NCBI Taxonomy" id="488301"/>
    <lineage>
        <taxon>Eukaryota</taxon>
        <taxon>Metazoa</taxon>
        <taxon>Ecdysozoa</taxon>
        <taxon>Arthropoda</taxon>
        <taxon>Hexapoda</taxon>
        <taxon>Insecta</taxon>
        <taxon>Pterygota</taxon>
        <taxon>Neoptera</taxon>
        <taxon>Paraneoptera</taxon>
        <taxon>Hemiptera</taxon>
        <taxon>Heteroptera</taxon>
        <taxon>Panheteroptera</taxon>
        <taxon>Cimicomorpha</taxon>
        <taxon>Reduviidae</taxon>
        <taxon>Harpactorinae</taxon>
        <taxon>Harpactorini</taxon>
        <taxon>Rhynocoris</taxon>
    </lineage>
</organism>
<evidence type="ECO:0000313" key="17">
    <source>
        <dbReference type="Proteomes" id="UP001461498"/>
    </source>
</evidence>
<feature type="transmembrane region" description="Helical" evidence="13">
    <location>
        <begin position="61"/>
        <end position="83"/>
    </location>
</feature>
<evidence type="ECO:0000256" key="11">
    <source>
        <dbReference type="ARBA" id="ARBA00023329"/>
    </source>
</evidence>
<dbReference type="PANTHER" id="PTHR11562">
    <property type="entry name" value="CATION EFFLUX PROTEIN/ ZINC TRANSPORTER"/>
    <property type="match status" value="1"/>
</dbReference>
<comment type="caution">
    <text evidence="16">The sequence shown here is derived from an EMBL/GenBank/DDBJ whole genome shotgun (WGS) entry which is preliminary data.</text>
</comment>
<evidence type="ECO:0000259" key="14">
    <source>
        <dbReference type="Pfam" id="PF01545"/>
    </source>
</evidence>
<dbReference type="NCBIfam" id="TIGR01297">
    <property type="entry name" value="CDF"/>
    <property type="match status" value="1"/>
</dbReference>
<evidence type="ECO:0000313" key="16">
    <source>
        <dbReference type="EMBL" id="KAK9505453.1"/>
    </source>
</evidence>
<evidence type="ECO:0000256" key="4">
    <source>
        <dbReference type="ARBA" id="ARBA00022692"/>
    </source>
</evidence>
<evidence type="ECO:0000256" key="5">
    <source>
        <dbReference type="ARBA" id="ARBA00022723"/>
    </source>
</evidence>
<evidence type="ECO:0000256" key="9">
    <source>
        <dbReference type="ARBA" id="ARBA00023065"/>
    </source>
</evidence>
<evidence type="ECO:0000256" key="10">
    <source>
        <dbReference type="ARBA" id="ARBA00023136"/>
    </source>
</evidence>